<reference evidence="5 6" key="1">
    <citation type="submission" date="2020-06" db="EMBL/GenBank/DDBJ databases">
        <title>Actinokineospora xiongansis sp. nov., isolated from soil of Baiyangdian.</title>
        <authorList>
            <person name="Zhang X."/>
        </authorList>
    </citation>
    <scope>NUCLEOTIDE SEQUENCE [LARGE SCALE GENOMIC DNA]</scope>
    <source>
        <strain evidence="5 6">HBU206404</strain>
    </source>
</reference>
<dbReference type="PROSITE" id="PS00061">
    <property type="entry name" value="ADH_SHORT"/>
    <property type="match status" value="1"/>
</dbReference>
<keyword evidence="6" id="KW-1185">Reference proteome</keyword>
<accession>A0ABR7KZW6</accession>
<comment type="similarity">
    <text evidence="1 4">Belongs to the short-chain dehydrogenases/reductases (SDR) family.</text>
</comment>
<evidence type="ECO:0000256" key="4">
    <source>
        <dbReference type="RuleBase" id="RU000363"/>
    </source>
</evidence>
<dbReference type="SUPFAM" id="SSF51735">
    <property type="entry name" value="NAD(P)-binding Rossmann-fold domains"/>
    <property type="match status" value="1"/>
</dbReference>
<dbReference type="Pfam" id="PF00106">
    <property type="entry name" value="adh_short"/>
    <property type="match status" value="1"/>
</dbReference>
<dbReference type="InterPro" id="IPR036291">
    <property type="entry name" value="NAD(P)-bd_dom_sf"/>
</dbReference>
<dbReference type="PRINTS" id="PR00080">
    <property type="entry name" value="SDRFAMILY"/>
</dbReference>
<gene>
    <name evidence="5" type="ORF">GPZ80_02180</name>
</gene>
<dbReference type="InterPro" id="IPR002347">
    <property type="entry name" value="SDR_fam"/>
</dbReference>
<sequence>MRGLEGKVAVVTGAAGGIGSAVASKLLSQGALVGALDGHQAGLDALADRLGGDRDRLEFVTADVTSGEAVDAAVDRVERRFGGIDFLVNTAGVLRTGHALDLSEEDWVRTFDVNTKGVFLASRAAARKMVERKQGAIVTVASNAANVPRTSMAAYGASKAASIAFTKTLALELSAFHVRCNVVSPGSTDTSMMRALWTGADGAADAIVGSPGAFRVGIPLGKIAQPDDIADAVVFLLSDAANHITMQELCVDGGAALGA</sequence>
<protein>
    <recommendedName>
        <fullName evidence="3">2,3-dihydro-2,3-dihydroxybenzoate dehydrogenase</fullName>
        <ecNumber evidence="3">1.3.1.28</ecNumber>
    </recommendedName>
</protein>
<dbReference type="InterPro" id="IPR020904">
    <property type="entry name" value="Sc_DH/Rdtase_CS"/>
</dbReference>
<dbReference type="PRINTS" id="PR01397">
    <property type="entry name" value="DHBDHDRGNASE"/>
</dbReference>
<dbReference type="PANTHER" id="PTHR24321:SF13">
    <property type="entry name" value="2,3-DIHYDRO-2,3-DIHYDROXYBENZOATE DEHYDROGENASE"/>
    <property type="match status" value="1"/>
</dbReference>
<evidence type="ECO:0000256" key="1">
    <source>
        <dbReference type="ARBA" id="ARBA00006484"/>
    </source>
</evidence>
<dbReference type="Gene3D" id="3.40.50.720">
    <property type="entry name" value="NAD(P)-binding Rossmann-like Domain"/>
    <property type="match status" value="1"/>
</dbReference>
<comment type="caution">
    <text evidence="5">The sequence shown here is derived from an EMBL/GenBank/DDBJ whole genome shotgun (WGS) entry which is preliminary data.</text>
</comment>
<dbReference type="NCBIfam" id="NF006074">
    <property type="entry name" value="PRK08220.1"/>
    <property type="match status" value="1"/>
</dbReference>
<dbReference type="NCBIfam" id="TIGR04316">
    <property type="entry name" value="dhbA_paeA"/>
    <property type="match status" value="1"/>
</dbReference>
<dbReference type="EC" id="1.3.1.28" evidence="3"/>
<proteinExistence type="inferred from homology"/>
<evidence type="ECO:0000256" key="3">
    <source>
        <dbReference type="NCBIfam" id="TIGR04316"/>
    </source>
</evidence>
<dbReference type="EMBL" id="JABVED010000001">
    <property type="protein sequence ID" value="MBC6445979.1"/>
    <property type="molecule type" value="Genomic_DNA"/>
</dbReference>
<dbReference type="PANTHER" id="PTHR24321">
    <property type="entry name" value="DEHYDROGENASES, SHORT CHAIN"/>
    <property type="match status" value="1"/>
</dbReference>
<dbReference type="GO" id="GO:0008667">
    <property type="term" value="F:2,3-dihydro-2,3-dihydroxybenzoate dehydrogenase activity"/>
    <property type="evidence" value="ECO:0007669"/>
    <property type="project" value="UniProtKB-EC"/>
</dbReference>
<dbReference type="Proteomes" id="UP000734823">
    <property type="component" value="Unassembled WGS sequence"/>
</dbReference>
<evidence type="ECO:0000313" key="6">
    <source>
        <dbReference type="Proteomes" id="UP000734823"/>
    </source>
</evidence>
<evidence type="ECO:0000313" key="5">
    <source>
        <dbReference type="EMBL" id="MBC6445979.1"/>
    </source>
</evidence>
<organism evidence="5 6">
    <name type="scientific">Actinokineospora xionganensis</name>
    <dbReference type="NCBI Taxonomy" id="2684470"/>
    <lineage>
        <taxon>Bacteria</taxon>
        <taxon>Bacillati</taxon>
        <taxon>Actinomycetota</taxon>
        <taxon>Actinomycetes</taxon>
        <taxon>Pseudonocardiales</taxon>
        <taxon>Pseudonocardiaceae</taxon>
        <taxon>Actinokineospora</taxon>
    </lineage>
</organism>
<dbReference type="RefSeq" id="WP_187218310.1">
    <property type="nucleotide sequence ID" value="NZ_JABVED010000001.1"/>
</dbReference>
<dbReference type="InterPro" id="IPR003560">
    <property type="entry name" value="DHB_DH"/>
</dbReference>
<name>A0ABR7KZW6_9PSEU</name>
<evidence type="ECO:0000256" key="2">
    <source>
        <dbReference type="ARBA" id="ARBA00023002"/>
    </source>
</evidence>
<keyword evidence="2 5" id="KW-0560">Oxidoreductase</keyword>